<keyword evidence="4" id="KW-1185">Reference proteome</keyword>
<keyword evidence="1" id="KW-0472">Membrane</keyword>
<dbReference type="SUPFAM" id="SSF51905">
    <property type="entry name" value="FAD/NAD(P)-binding domain"/>
    <property type="match status" value="1"/>
</dbReference>
<feature type="domain" description="FAD dependent oxidoreductase" evidence="2">
    <location>
        <begin position="11"/>
        <end position="357"/>
    </location>
</feature>
<evidence type="ECO:0000259" key="2">
    <source>
        <dbReference type="Pfam" id="PF01266"/>
    </source>
</evidence>
<evidence type="ECO:0000313" key="4">
    <source>
        <dbReference type="Proteomes" id="UP000198406"/>
    </source>
</evidence>
<protein>
    <recommendedName>
        <fullName evidence="2">FAD dependent oxidoreductase domain-containing protein</fullName>
    </recommendedName>
</protein>
<dbReference type="Gene3D" id="3.30.9.10">
    <property type="entry name" value="D-Amino Acid Oxidase, subunit A, domain 2"/>
    <property type="match status" value="1"/>
</dbReference>
<evidence type="ECO:0000313" key="3">
    <source>
        <dbReference type="EMBL" id="GAX28058.1"/>
    </source>
</evidence>
<keyword evidence="1" id="KW-0812">Transmembrane</keyword>
<accession>A0A1Z5KQ38</accession>
<dbReference type="EMBL" id="BDSP01000264">
    <property type="protein sequence ID" value="GAX28058.1"/>
    <property type="molecule type" value="Genomic_DNA"/>
</dbReference>
<keyword evidence="1" id="KW-1133">Transmembrane helix</keyword>
<dbReference type="Proteomes" id="UP000198406">
    <property type="component" value="Unassembled WGS sequence"/>
</dbReference>
<dbReference type="SUPFAM" id="SSF54373">
    <property type="entry name" value="FAD-linked reductases, C-terminal domain"/>
    <property type="match status" value="1"/>
</dbReference>
<dbReference type="OrthoDB" id="498204at2759"/>
<name>A0A1Z5KQ38_FISSO</name>
<dbReference type="InterPro" id="IPR036188">
    <property type="entry name" value="FAD/NAD-bd_sf"/>
</dbReference>
<comment type="caution">
    <text evidence="3">The sequence shown here is derived from an EMBL/GenBank/DDBJ whole genome shotgun (WGS) entry which is preliminary data.</text>
</comment>
<reference evidence="3 4" key="1">
    <citation type="journal article" date="2015" name="Plant Cell">
        <title>Oil accumulation by the oleaginous diatom Fistulifera solaris as revealed by the genome and transcriptome.</title>
        <authorList>
            <person name="Tanaka T."/>
            <person name="Maeda Y."/>
            <person name="Veluchamy A."/>
            <person name="Tanaka M."/>
            <person name="Abida H."/>
            <person name="Marechal E."/>
            <person name="Bowler C."/>
            <person name="Muto M."/>
            <person name="Sunaga Y."/>
            <person name="Tanaka M."/>
            <person name="Yoshino T."/>
            <person name="Taniguchi T."/>
            <person name="Fukuda Y."/>
            <person name="Nemoto M."/>
            <person name="Matsumoto M."/>
            <person name="Wong P.S."/>
            <person name="Aburatani S."/>
            <person name="Fujibuchi W."/>
        </authorList>
    </citation>
    <scope>NUCLEOTIDE SEQUENCE [LARGE SCALE GENOMIC DNA]</scope>
    <source>
        <strain evidence="3 4">JPCC DA0580</strain>
    </source>
</reference>
<dbReference type="Gene3D" id="3.50.50.60">
    <property type="entry name" value="FAD/NAD(P)-binding domain"/>
    <property type="match status" value="1"/>
</dbReference>
<dbReference type="InParanoid" id="A0A1Z5KQ38"/>
<evidence type="ECO:0000256" key="1">
    <source>
        <dbReference type="SAM" id="Phobius"/>
    </source>
</evidence>
<dbReference type="PANTHER" id="PTHR42720:SF1">
    <property type="entry name" value="GLYCEROL 3-PHOSPHATE OXIDASE"/>
    <property type="match status" value="1"/>
</dbReference>
<sequence>MNTSSADDPYDVIIIGGGVVGLAVLRAATLKGWRCALVERESDLLEWASGSNSGIVCTGVDAAPLERTLIQNSNVRQFCHEMNVPYRDCGSLVCTWPWEDGDLDAVLHESLGAQRLTREEVRQWEPHLSQQCTGAVHIPGEMVVDPWLFSIALAVHAKQNGATIFTQFEMDPDTSAQGEDGIWTIQRKQTDAASLNPTQLHARTVVNATGLWTDLVQLANGTCHWTAQPRRGQYRVYSSPTLVQRPIQPVPTDRTKGIFVFSTLYDQLVVGPTAVDQESREDRSVDPSVSAALEQLALRMVPPLDPLSHVGDYVGLRPGTEHRDYQISVSHNWIACASIRSTGLTASLGIGRYVTQLLEPMLDPPSSIQIQTTPLPSVSQLVHDYHQRRDGRVEIHGTCYRVTHPLTRFGWEARTGMAADS</sequence>
<dbReference type="Pfam" id="PF01266">
    <property type="entry name" value="DAO"/>
    <property type="match status" value="1"/>
</dbReference>
<dbReference type="InterPro" id="IPR006076">
    <property type="entry name" value="FAD-dep_OxRdtase"/>
</dbReference>
<organism evidence="3 4">
    <name type="scientific">Fistulifera solaris</name>
    <name type="common">Oleaginous diatom</name>
    <dbReference type="NCBI Taxonomy" id="1519565"/>
    <lineage>
        <taxon>Eukaryota</taxon>
        <taxon>Sar</taxon>
        <taxon>Stramenopiles</taxon>
        <taxon>Ochrophyta</taxon>
        <taxon>Bacillariophyta</taxon>
        <taxon>Bacillariophyceae</taxon>
        <taxon>Bacillariophycidae</taxon>
        <taxon>Naviculales</taxon>
        <taxon>Naviculaceae</taxon>
        <taxon>Fistulifera</taxon>
    </lineage>
</organism>
<feature type="transmembrane region" description="Helical" evidence="1">
    <location>
        <begin position="12"/>
        <end position="30"/>
    </location>
</feature>
<dbReference type="PANTHER" id="PTHR42720">
    <property type="entry name" value="GLYCEROL-3-PHOSPHATE DEHYDROGENASE"/>
    <property type="match status" value="1"/>
</dbReference>
<dbReference type="AlphaFoldDB" id="A0A1Z5KQ38"/>
<dbReference type="InterPro" id="IPR052745">
    <property type="entry name" value="G3P_Oxidase/Oxidoreductase"/>
</dbReference>
<gene>
    <name evidence="3" type="ORF">FisN_2Hh123</name>
</gene>
<proteinExistence type="predicted"/>